<keyword evidence="3" id="KW-1185">Reference proteome</keyword>
<dbReference type="Gene3D" id="3.40.1360.10">
    <property type="match status" value="1"/>
</dbReference>
<dbReference type="InterPro" id="IPR034151">
    <property type="entry name" value="TOPRIM_DnaG_bac"/>
</dbReference>
<dbReference type="InterPro" id="IPR037068">
    <property type="entry name" value="DNA_primase_core_N_sf"/>
</dbReference>
<feature type="domain" description="Toprim" evidence="1">
    <location>
        <begin position="150"/>
        <end position="239"/>
    </location>
</feature>
<dbReference type="RefSeq" id="WP_143175022.1">
    <property type="nucleotide sequence ID" value="NZ_FRCS01000001.1"/>
</dbReference>
<dbReference type="SUPFAM" id="SSF56731">
    <property type="entry name" value="DNA primase core"/>
    <property type="match status" value="1"/>
</dbReference>
<dbReference type="PANTHER" id="PTHR30313">
    <property type="entry name" value="DNA PRIMASE"/>
    <property type="match status" value="1"/>
</dbReference>
<reference evidence="2 3" key="1">
    <citation type="submission" date="2016-11" db="EMBL/GenBank/DDBJ databases">
        <authorList>
            <person name="Jaros S."/>
            <person name="Januszkiewicz K."/>
            <person name="Wedrychowicz H."/>
        </authorList>
    </citation>
    <scope>NUCLEOTIDE SEQUENCE [LARGE SCALE GENOMIC DNA]</scope>
    <source>
        <strain evidence="2 3">DSM 46144</strain>
    </source>
</reference>
<accession>A0A1M7JZC6</accession>
<dbReference type="InterPro" id="IPR013264">
    <property type="entry name" value="DNAG_N"/>
</dbReference>
<dbReference type="InterPro" id="IPR050219">
    <property type="entry name" value="DnaG_primase"/>
</dbReference>
<dbReference type="GO" id="GO:0005737">
    <property type="term" value="C:cytoplasm"/>
    <property type="evidence" value="ECO:0007669"/>
    <property type="project" value="TreeGrafter"/>
</dbReference>
<name>A0A1M7JZC6_9ACTN</name>
<dbReference type="Pfam" id="PF08275">
    <property type="entry name" value="DNAG_N"/>
    <property type="match status" value="1"/>
</dbReference>
<organism evidence="2 3">
    <name type="scientific">Cryptosporangium aurantiacum</name>
    <dbReference type="NCBI Taxonomy" id="134849"/>
    <lineage>
        <taxon>Bacteria</taxon>
        <taxon>Bacillati</taxon>
        <taxon>Actinomycetota</taxon>
        <taxon>Actinomycetes</taxon>
        <taxon>Cryptosporangiales</taxon>
        <taxon>Cryptosporangiaceae</taxon>
        <taxon>Cryptosporangium</taxon>
    </lineage>
</organism>
<dbReference type="InterPro" id="IPR006171">
    <property type="entry name" value="TOPRIM_dom"/>
</dbReference>
<proteinExistence type="predicted"/>
<dbReference type="PROSITE" id="PS50880">
    <property type="entry name" value="TOPRIM"/>
    <property type="match status" value="1"/>
</dbReference>
<evidence type="ECO:0000259" key="1">
    <source>
        <dbReference type="PROSITE" id="PS50880"/>
    </source>
</evidence>
<dbReference type="SMART" id="SM00493">
    <property type="entry name" value="TOPRIM"/>
    <property type="match status" value="1"/>
</dbReference>
<dbReference type="PANTHER" id="PTHR30313:SF2">
    <property type="entry name" value="DNA PRIMASE"/>
    <property type="match status" value="1"/>
</dbReference>
<dbReference type="Gene3D" id="3.90.980.10">
    <property type="entry name" value="DNA primase, catalytic core, N-terminal domain"/>
    <property type="match status" value="1"/>
</dbReference>
<dbReference type="OrthoDB" id="4524286at2"/>
<evidence type="ECO:0000313" key="3">
    <source>
        <dbReference type="Proteomes" id="UP000184440"/>
    </source>
</evidence>
<dbReference type="Pfam" id="PF13155">
    <property type="entry name" value="Toprim_2"/>
    <property type="match status" value="1"/>
</dbReference>
<gene>
    <name evidence="2" type="ORF">SAMN05443668_101954</name>
</gene>
<dbReference type="CDD" id="cd03364">
    <property type="entry name" value="TOPRIM_DnaG_primases"/>
    <property type="match status" value="1"/>
</dbReference>
<dbReference type="Proteomes" id="UP000184440">
    <property type="component" value="Unassembled WGS sequence"/>
</dbReference>
<evidence type="ECO:0000313" key="2">
    <source>
        <dbReference type="EMBL" id="SHM58410.1"/>
    </source>
</evidence>
<dbReference type="EMBL" id="FRCS01000001">
    <property type="protein sequence ID" value="SHM58410.1"/>
    <property type="molecule type" value="Genomic_DNA"/>
</dbReference>
<dbReference type="GO" id="GO:0006269">
    <property type="term" value="P:DNA replication, synthesis of primer"/>
    <property type="evidence" value="ECO:0007669"/>
    <property type="project" value="TreeGrafter"/>
</dbReference>
<sequence length="357" mass="37914">MDRLLEAHQRAAAYYAGQLARLPGGPAVDYLRSRGIPRALARARPWRLGYAPPARTGLSDHLRRLGFTADELLTAGLAIASQGRTLDAFRDRVMFPVRDRAGRVRAFVGRDLSGNPRVPRYRNSATTPIYTKSNHLYALAEAFEARRPPGAVVIVEGPADAVALARLPPGPDGRLAAVSTCGTALATGQVALLTATVVPGTPVVVCFDPDDAGRRAADRAYQLLRDWTGPVDAVVLPPGTDPAALVARSGPRGADRMLRESRTSLLAALVDARLAGRRLDEVEGRVTALRAAGALLRRAVARDTPLLPGIAHSLSVRLGFDGTTVLEAVYLTDQIAERGVRGGGGGRRRGVGRTSRA</sequence>
<dbReference type="AlphaFoldDB" id="A0A1M7JZC6"/>
<dbReference type="STRING" id="134849.SAMN05443668_101954"/>
<protein>
    <submittedName>
        <fullName evidence="2">DNA primase</fullName>
    </submittedName>
</protein>